<protein>
    <submittedName>
        <fullName evidence="1">Uncharacterized protein</fullName>
    </submittedName>
</protein>
<proteinExistence type="predicted"/>
<evidence type="ECO:0000313" key="2">
    <source>
        <dbReference type="Proteomes" id="UP000218209"/>
    </source>
</evidence>
<organism evidence="1 2">
    <name type="scientific">Porphyra umbilicalis</name>
    <name type="common">Purple laver</name>
    <name type="synonym">Red alga</name>
    <dbReference type="NCBI Taxonomy" id="2786"/>
    <lineage>
        <taxon>Eukaryota</taxon>
        <taxon>Rhodophyta</taxon>
        <taxon>Bangiophyceae</taxon>
        <taxon>Bangiales</taxon>
        <taxon>Bangiaceae</taxon>
        <taxon>Porphyra</taxon>
    </lineage>
</organism>
<accession>A0A1X6NJS0</accession>
<dbReference type="EMBL" id="KV920012">
    <property type="protein sequence ID" value="OSX68861.1"/>
    <property type="molecule type" value="Genomic_DNA"/>
</dbReference>
<keyword evidence="2" id="KW-1185">Reference proteome</keyword>
<evidence type="ECO:0000313" key="1">
    <source>
        <dbReference type="EMBL" id="OSX68861.1"/>
    </source>
</evidence>
<name>A0A1X6NJS0_PORUM</name>
<reference evidence="1 2" key="1">
    <citation type="submission" date="2017-03" db="EMBL/GenBank/DDBJ databases">
        <title>WGS assembly of Porphyra umbilicalis.</title>
        <authorList>
            <person name="Brawley S.H."/>
            <person name="Blouin N.A."/>
            <person name="Ficko-Blean E."/>
            <person name="Wheeler G.L."/>
            <person name="Lohr M."/>
            <person name="Goodson H.V."/>
            <person name="Jenkins J.W."/>
            <person name="Blaby-Haas C.E."/>
            <person name="Helliwell K.E."/>
            <person name="Chan C."/>
            <person name="Marriage T."/>
            <person name="Bhattacharya D."/>
            <person name="Klein A.S."/>
            <person name="Badis Y."/>
            <person name="Brodie J."/>
            <person name="Cao Y."/>
            <person name="Collen J."/>
            <person name="Dittami S.M."/>
            <person name="Gachon C.M."/>
            <person name="Green B.R."/>
            <person name="Karpowicz S."/>
            <person name="Kim J.W."/>
            <person name="Kudahl U."/>
            <person name="Lin S."/>
            <person name="Michel G."/>
            <person name="Mittag M."/>
            <person name="Olson B.J."/>
            <person name="Pangilinan J."/>
            <person name="Peng Y."/>
            <person name="Qiu H."/>
            <person name="Shu S."/>
            <person name="Singer J.T."/>
            <person name="Smith A.G."/>
            <person name="Sprecher B.N."/>
            <person name="Wagner V."/>
            <person name="Wang W."/>
            <person name="Wang Z.-Y."/>
            <person name="Yan J."/>
            <person name="Yarish C."/>
            <person name="Zoeuner-Riek S."/>
            <person name="Zhuang Y."/>
            <person name="Zou Y."/>
            <person name="Lindquist E.A."/>
            <person name="Grimwood J."/>
            <person name="Barry K."/>
            <person name="Rokhsar D.S."/>
            <person name="Schmutz J."/>
            <person name="Stiller J.W."/>
            <person name="Grossman A.R."/>
            <person name="Prochnik S.E."/>
        </authorList>
    </citation>
    <scope>NUCLEOTIDE SEQUENCE [LARGE SCALE GENOMIC DNA]</scope>
    <source>
        <strain evidence="1">4086291</strain>
    </source>
</reference>
<sequence>MRAAATPSPPPSGDTCGDAGVACAATTRWGSTPLSCVDGVCSTFVTAVGRGDVCPSAQRSPPPCGVGHVCRGVEVGGFAFRCVSVARPGVACGGRFALCADGATCVADGGDGAACPLTDTPPGADAFARPERYRFPVCGNATSGGGTCRPEAAPTVGTPCDRLGVRDEVCGRGGNATLICSFVDRAGSSGVTQCVARTAPGSPCTLSGTSVCSEQPPSEPPQLCIGGVCVVNPFGVPISARRGDECSLRDECVGDDGDALECRFWGGLANPVCFATAVPAGGACGADGFGVCDADAGLTCTDGVCVAAEPVRLGEVCDNRLGRGAEDGGPCAAVPALTANRSGSITCAGRVRPGDGNDHRCVFLCDDGDACSGEWELCRRVGARILDGVCVHGRVAGDACNRAWECGSDRGLTCRPTDGDGGGAGSGLWDRPGVCATTGAAGAACNASTASQCEAGLSCAGGVCGDRPVDVGGACTGDGDCKPTAGGEQPTCWRGRGATGPTCRVWVGPYADCSTAASKCWRPSLVCAGEGDAAVCVNAEGGGELGAYCRLDGDDCQGGDGGDGGGALFCADSVFTGAPVCKVLVAEGERCDPGQGSDLRLCDGDAGFTCRYKSRGEGYVCVPA</sequence>
<dbReference type="AlphaFoldDB" id="A0A1X6NJS0"/>
<dbReference type="Proteomes" id="UP000218209">
    <property type="component" value="Unassembled WGS sequence"/>
</dbReference>
<dbReference type="OrthoDB" id="430340at2759"/>
<gene>
    <name evidence="1" type="ORF">BU14_2160s0001</name>
</gene>